<dbReference type="GO" id="GO:0006633">
    <property type="term" value="P:fatty acid biosynthetic process"/>
    <property type="evidence" value="ECO:0007669"/>
    <property type="project" value="TreeGrafter"/>
</dbReference>
<dbReference type="PROSITE" id="PS52004">
    <property type="entry name" value="KS3_2"/>
    <property type="match status" value="1"/>
</dbReference>
<dbReference type="Gene3D" id="3.40.47.10">
    <property type="match status" value="1"/>
</dbReference>
<gene>
    <name evidence="5" type="ORF">MYP_4262</name>
</gene>
<dbReference type="EMBL" id="BBLT01000010">
    <property type="protein sequence ID" value="GAL87032.1"/>
    <property type="molecule type" value="Genomic_DNA"/>
</dbReference>
<organism evidence="5 6">
    <name type="scientific">Sporocytophaga myxococcoides</name>
    <dbReference type="NCBI Taxonomy" id="153721"/>
    <lineage>
        <taxon>Bacteria</taxon>
        <taxon>Pseudomonadati</taxon>
        <taxon>Bacteroidota</taxon>
        <taxon>Cytophagia</taxon>
        <taxon>Cytophagales</taxon>
        <taxon>Cytophagaceae</taxon>
        <taxon>Sporocytophaga</taxon>
    </lineage>
</organism>
<dbReference type="InterPro" id="IPR016039">
    <property type="entry name" value="Thiolase-like"/>
</dbReference>
<dbReference type="GO" id="GO:0005829">
    <property type="term" value="C:cytosol"/>
    <property type="evidence" value="ECO:0007669"/>
    <property type="project" value="TreeGrafter"/>
</dbReference>
<dbReference type="InterPro" id="IPR020841">
    <property type="entry name" value="PKS_Beta-ketoAc_synthase_dom"/>
</dbReference>
<evidence type="ECO:0000256" key="3">
    <source>
        <dbReference type="RuleBase" id="RU003694"/>
    </source>
</evidence>
<proteinExistence type="inferred from homology"/>
<dbReference type="PANTHER" id="PTHR11712:SF320">
    <property type="entry name" value="BETA-KETOACYL SYNTHASE"/>
    <property type="match status" value="1"/>
</dbReference>
<evidence type="ECO:0000313" key="5">
    <source>
        <dbReference type="EMBL" id="GAL87032.1"/>
    </source>
</evidence>
<sequence>MKSVFLISDNVITSLGFTTGDNAKKMREKCSGVLLSEDHFISPTPFFVSLVNTPLLEEAFCRLNSNAEYTRLEKMIITSISDALNKTKIDPASGDTLFIISTAKGNIDLLEERLNDSFPKERLRPAVMARVISSFFKNPNQPLVVSNACISGSVAILLGKRILNEGKYRNIIIAGGDVISEFTVSGFQSFRAIGSGPCRPYDEQRDGISLGEGASTVILSVEPEYNTSIAVKGGAITNDANHISGPSRTGEGLFLAIDGALKDAAVSAEEIDYISGHGTATNYNDEMESKAIHSARLENVPMNSLKGYIGHTLGAAGIAESVMAAYSMKNNILFATAGFSKMGVTQPVNVLSDCMEKKVKKVLKTAAGFGGCNAALIFEKQ</sequence>
<dbReference type="STRING" id="153721.MYP_4262"/>
<dbReference type="Pfam" id="PF02801">
    <property type="entry name" value="Ketoacyl-synt_C"/>
    <property type="match status" value="1"/>
</dbReference>
<dbReference type="SUPFAM" id="SSF53901">
    <property type="entry name" value="Thiolase-like"/>
    <property type="match status" value="2"/>
</dbReference>
<dbReference type="AlphaFoldDB" id="A0A098LKX8"/>
<evidence type="ECO:0000259" key="4">
    <source>
        <dbReference type="PROSITE" id="PS52004"/>
    </source>
</evidence>
<accession>A0A098LKX8</accession>
<dbReference type="RefSeq" id="WP_045467662.1">
    <property type="nucleotide sequence ID" value="NZ_BBLT01000010.1"/>
</dbReference>
<dbReference type="Proteomes" id="UP000030185">
    <property type="component" value="Unassembled WGS sequence"/>
</dbReference>
<evidence type="ECO:0000256" key="1">
    <source>
        <dbReference type="ARBA" id="ARBA00008467"/>
    </source>
</evidence>
<dbReference type="InterPro" id="IPR014031">
    <property type="entry name" value="Ketoacyl_synth_C"/>
</dbReference>
<evidence type="ECO:0000313" key="6">
    <source>
        <dbReference type="Proteomes" id="UP000030185"/>
    </source>
</evidence>
<protein>
    <submittedName>
        <fullName evidence="5">Beta-ketoacyl synthase</fullName>
    </submittedName>
</protein>
<dbReference type="OrthoDB" id="9808669at2"/>
<dbReference type="InterPro" id="IPR014030">
    <property type="entry name" value="Ketoacyl_synth_N"/>
</dbReference>
<keyword evidence="6" id="KW-1185">Reference proteome</keyword>
<dbReference type="Pfam" id="PF00109">
    <property type="entry name" value="ketoacyl-synt"/>
    <property type="match status" value="1"/>
</dbReference>
<comment type="caution">
    <text evidence="5">The sequence shown here is derived from an EMBL/GenBank/DDBJ whole genome shotgun (WGS) entry which is preliminary data.</text>
</comment>
<dbReference type="PANTHER" id="PTHR11712">
    <property type="entry name" value="POLYKETIDE SYNTHASE-RELATED"/>
    <property type="match status" value="1"/>
</dbReference>
<dbReference type="eggNOG" id="COG0304">
    <property type="taxonomic scope" value="Bacteria"/>
</dbReference>
<dbReference type="InterPro" id="IPR000794">
    <property type="entry name" value="Beta-ketoacyl_synthase"/>
</dbReference>
<dbReference type="GO" id="GO:0004315">
    <property type="term" value="F:3-oxoacyl-[acyl-carrier-protein] synthase activity"/>
    <property type="evidence" value="ECO:0007669"/>
    <property type="project" value="TreeGrafter"/>
</dbReference>
<keyword evidence="2 3" id="KW-0808">Transferase</keyword>
<comment type="similarity">
    <text evidence="1 3">Belongs to the thiolase-like superfamily. Beta-ketoacyl-ACP synthases family.</text>
</comment>
<feature type="domain" description="Ketosynthase family 3 (KS3)" evidence="4">
    <location>
        <begin position="1"/>
        <end position="380"/>
    </location>
</feature>
<evidence type="ECO:0000256" key="2">
    <source>
        <dbReference type="ARBA" id="ARBA00022679"/>
    </source>
</evidence>
<dbReference type="SMART" id="SM00825">
    <property type="entry name" value="PKS_KS"/>
    <property type="match status" value="1"/>
</dbReference>
<name>A0A098LKX8_9BACT</name>
<reference evidence="5 6" key="1">
    <citation type="submission" date="2014-09" db="EMBL/GenBank/DDBJ databases">
        <title>Sporocytophaga myxococcoides PG-01 genome sequencing.</title>
        <authorList>
            <person name="Liu L."/>
            <person name="Gao P.J."/>
            <person name="Chen G.J."/>
            <person name="Wang L.S."/>
        </authorList>
    </citation>
    <scope>NUCLEOTIDE SEQUENCE [LARGE SCALE GENOMIC DNA]</scope>
    <source>
        <strain evidence="5 6">PG-01</strain>
    </source>
</reference>